<keyword evidence="2" id="KW-1185">Reference proteome</keyword>
<protein>
    <submittedName>
        <fullName evidence="1">Phytanoyl-CoA dioxygenase family protein</fullName>
    </submittedName>
</protein>
<dbReference type="RefSeq" id="WP_198111005.1">
    <property type="nucleotide sequence ID" value="NZ_JAEDAK010000006.1"/>
</dbReference>
<dbReference type="InterPro" id="IPR008775">
    <property type="entry name" value="Phytyl_CoA_dOase-like"/>
</dbReference>
<accession>A0A931J2Q8</accession>
<proteinExistence type="predicted"/>
<dbReference type="GO" id="GO:0016706">
    <property type="term" value="F:2-oxoglutarate-dependent dioxygenase activity"/>
    <property type="evidence" value="ECO:0007669"/>
    <property type="project" value="UniProtKB-ARBA"/>
</dbReference>
<reference evidence="1" key="1">
    <citation type="submission" date="2020-12" db="EMBL/GenBank/DDBJ databases">
        <title>The genome sequence of Inhella sp. 1Y17.</title>
        <authorList>
            <person name="Liu Y."/>
        </authorList>
    </citation>
    <scope>NUCLEOTIDE SEQUENCE</scope>
    <source>
        <strain evidence="1">1Y17</strain>
    </source>
</reference>
<keyword evidence="1" id="KW-0560">Oxidoreductase</keyword>
<evidence type="ECO:0000313" key="2">
    <source>
        <dbReference type="Proteomes" id="UP000613266"/>
    </source>
</evidence>
<dbReference type="SUPFAM" id="SSF51197">
    <property type="entry name" value="Clavaminate synthase-like"/>
    <property type="match status" value="1"/>
</dbReference>
<evidence type="ECO:0000313" key="1">
    <source>
        <dbReference type="EMBL" id="MBH9577226.1"/>
    </source>
</evidence>
<dbReference type="Proteomes" id="UP000613266">
    <property type="component" value="Unassembled WGS sequence"/>
</dbReference>
<dbReference type="Pfam" id="PF05721">
    <property type="entry name" value="PhyH"/>
    <property type="match status" value="1"/>
</dbReference>
<name>A0A931J2Q8_9BURK</name>
<comment type="caution">
    <text evidence="1">The sequence shown here is derived from an EMBL/GenBank/DDBJ whole genome shotgun (WGS) entry which is preliminary data.</text>
</comment>
<dbReference type="AlphaFoldDB" id="A0A931J2Q8"/>
<organism evidence="1 2">
    <name type="scientific">Inhella proteolytica</name>
    <dbReference type="NCBI Taxonomy" id="2795029"/>
    <lineage>
        <taxon>Bacteria</taxon>
        <taxon>Pseudomonadati</taxon>
        <taxon>Pseudomonadota</taxon>
        <taxon>Betaproteobacteria</taxon>
        <taxon>Burkholderiales</taxon>
        <taxon>Sphaerotilaceae</taxon>
        <taxon>Inhella</taxon>
    </lineage>
</organism>
<dbReference type="EMBL" id="JAEDAK010000006">
    <property type="protein sequence ID" value="MBH9577226.1"/>
    <property type="molecule type" value="Genomic_DNA"/>
</dbReference>
<sequence>MTLERDGHLALPGLLDTSACAELTAACAALPACAAGSRTLLSQPWCQQLVARLRAHPALQGLLPPAHRAVQCTLFEKSGQRNWLVPLHQDLSIPVAHRVAAAGLGPWSEKEGLLFVQPPAALLAELLALRLHLDPCGVADGPLQVLPGTHRSGVLSDAQIAALPRALKPCPAAPGDGLLLRPLLLHASSKARGSSRRRVLHLLFGPAELPLGLAWPLAA</sequence>
<dbReference type="Gene3D" id="2.60.120.620">
    <property type="entry name" value="q2cbj1_9rhob like domain"/>
    <property type="match status" value="1"/>
</dbReference>
<keyword evidence="1" id="KW-0223">Dioxygenase</keyword>
<gene>
    <name evidence="1" type="ORF">I7X39_09935</name>
</gene>